<dbReference type="Gene3D" id="3.40.462.20">
    <property type="match status" value="1"/>
</dbReference>
<dbReference type="Proteomes" id="UP000012960">
    <property type="component" value="Unplaced"/>
</dbReference>
<gene>
    <name evidence="1" type="ORF">GSMUA_254440.1</name>
</gene>
<accession>A0A804IZX1</accession>
<dbReference type="SUPFAM" id="SSF56176">
    <property type="entry name" value="FAD-binding/transporter-associated domain-like"/>
    <property type="match status" value="1"/>
</dbReference>
<dbReference type="Gramene" id="Ma05_t02160.1">
    <property type="protein sequence ID" value="Ma05_p02160.1"/>
    <property type="gene ID" value="Ma05_g02160"/>
</dbReference>
<proteinExistence type="predicted"/>
<evidence type="ECO:0000313" key="2">
    <source>
        <dbReference type="EnsemblPlants" id="Ma05_p02160.1"/>
    </source>
</evidence>
<dbReference type="InterPro" id="IPR036318">
    <property type="entry name" value="FAD-bd_PCMH-like_sf"/>
</dbReference>
<dbReference type="InterPro" id="IPR016167">
    <property type="entry name" value="FAD-bd_PCMH_sub1"/>
</dbReference>
<protein>
    <submittedName>
        <fullName evidence="1">(wild Malaysian banana) hypothetical protein</fullName>
    </submittedName>
</protein>
<dbReference type="InParanoid" id="A0A804IZX1"/>
<name>A0A804IZX1_MUSAM</name>
<evidence type="ECO:0000313" key="3">
    <source>
        <dbReference type="Proteomes" id="UP000012960"/>
    </source>
</evidence>
<dbReference type="AlphaFoldDB" id="A0A804IZX1"/>
<organism evidence="2 3">
    <name type="scientific">Musa acuminata subsp. malaccensis</name>
    <name type="common">Wild banana</name>
    <name type="synonym">Musa malaccensis</name>
    <dbReference type="NCBI Taxonomy" id="214687"/>
    <lineage>
        <taxon>Eukaryota</taxon>
        <taxon>Viridiplantae</taxon>
        <taxon>Streptophyta</taxon>
        <taxon>Embryophyta</taxon>
        <taxon>Tracheophyta</taxon>
        <taxon>Spermatophyta</taxon>
        <taxon>Magnoliopsida</taxon>
        <taxon>Liliopsida</taxon>
        <taxon>Zingiberales</taxon>
        <taxon>Musaceae</taxon>
        <taxon>Musa</taxon>
    </lineage>
</organism>
<reference evidence="1" key="1">
    <citation type="submission" date="2021-03" db="EMBL/GenBank/DDBJ databases">
        <authorList>
            <consortium name="Genoscope - CEA"/>
            <person name="William W."/>
        </authorList>
    </citation>
    <scope>NUCLEOTIDE SEQUENCE</scope>
    <source>
        <strain evidence="1">Doubled-haploid Pahang</strain>
    </source>
</reference>
<dbReference type="Gene3D" id="3.30.43.10">
    <property type="entry name" value="Uridine Diphospho-n-acetylenolpyruvylglucosamine Reductase, domain 2"/>
    <property type="match status" value="1"/>
</dbReference>
<reference evidence="2" key="2">
    <citation type="submission" date="2021-05" db="UniProtKB">
        <authorList>
            <consortium name="EnsemblPlants"/>
        </authorList>
    </citation>
    <scope>IDENTIFICATION</scope>
    <source>
        <strain evidence="2">subsp. malaccensis</strain>
    </source>
</reference>
<dbReference type="EnsemblPlants" id="Ma05_t02160.1">
    <property type="protein sequence ID" value="Ma05_p02160.1"/>
    <property type="gene ID" value="Ma05_g02160"/>
</dbReference>
<dbReference type="GO" id="GO:0050660">
    <property type="term" value="F:flavin adenine dinucleotide binding"/>
    <property type="evidence" value="ECO:0007669"/>
    <property type="project" value="InterPro"/>
</dbReference>
<sequence length="235" mass="26422">MEWIPPSPPLTTLMEWILPKQAAIACSRTHGLRIRVRSGGHDYEDMSYVSAGDDPFVVVDISSLRSTTTSLPGFPAGICTTVGVGVQWKRTIQVICQGMFLGRRRALLSVMKKSFSELGLEATDCSEVSWLESTLHFADYSSINSTILLDRRPQHNSSFKAKSEKGWKGIWKLMTEAMVMIMEPWGGRMGEIAGTTIVFHHRKGNLYNIQYLDEVAKVDPENHLWNEQSILPFSM</sequence>
<dbReference type="PANTHER" id="PTHR32448">
    <property type="entry name" value="OS08G0158400 PROTEIN"/>
    <property type="match status" value="1"/>
</dbReference>
<keyword evidence="3" id="KW-1185">Reference proteome</keyword>
<dbReference type="EMBL" id="HG996470">
    <property type="protein sequence ID" value="CAG1837267.1"/>
    <property type="molecule type" value="Genomic_DNA"/>
</dbReference>
<evidence type="ECO:0000313" key="1">
    <source>
        <dbReference type="EMBL" id="CAG1837267.1"/>
    </source>
</evidence>